<name>A0A4V5NUF9_9GAMM</name>
<reference evidence="5 6" key="1">
    <citation type="submission" date="2019-04" db="EMBL/GenBank/DDBJ databases">
        <authorList>
            <person name="Hwang J.C."/>
        </authorList>
    </citation>
    <scope>NUCLEOTIDE SEQUENCE [LARGE SCALE GENOMIC DNA]</scope>
    <source>
        <strain evidence="5 6">IMCC35001</strain>
    </source>
</reference>
<evidence type="ECO:0000256" key="2">
    <source>
        <dbReference type="ARBA" id="ARBA00022840"/>
    </source>
</evidence>
<proteinExistence type="predicted"/>
<keyword evidence="3" id="KW-0175">Coiled coil</keyword>
<gene>
    <name evidence="5" type="ORF">FCL40_17960</name>
</gene>
<dbReference type="Pfam" id="PF00501">
    <property type="entry name" value="AMP-binding"/>
    <property type="match status" value="1"/>
</dbReference>
<evidence type="ECO:0000259" key="4">
    <source>
        <dbReference type="Pfam" id="PF00501"/>
    </source>
</evidence>
<keyword evidence="6" id="KW-1185">Reference proteome</keyword>
<dbReference type="SUPFAM" id="SSF56801">
    <property type="entry name" value="Acetyl-CoA synthetase-like"/>
    <property type="match status" value="1"/>
</dbReference>
<dbReference type="Pfam" id="PF23562">
    <property type="entry name" value="AMP-binding_C_3"/>
    <property type="match status" value="1"/>
</dbReference>
<accession>A0A4V5NUF9</accession>
<dbReference type="PROSITE" id="PS00455">
    <property type="entry name" value="AMP_BINDING"/>
    <property type="match status" value="1"/>
</dbReference>
<dbReference type="InterPro" id="IPR020845">
    <property type="entry name" value="AMP-binding_CS"/>
</dbReference>
<dbReference type="InterPro" id="IPR000873">
    <property type="entry name" value="AMP-dep_synth/lig_dom"/>
</dbReference>
<comment type="caution">
    <text evidence="5">The sequence shown here is derived from an EMBL/GenBank/DDBJ whole genome shotgun (WGS) entry which is preliminary data.</text>
</comment>
<dbReference type="GO" id="GO:0005524">
    <property type="term" value="F:ATP binding"/>
    <property type="evidence" value="ECO:0007669"/>
    <property type="project" value="UniProtKB-KW"/>
</dbReference>
<sequence length="612" mass="69221">MTQLLEDLHLVDLIQDQIKALPEQPAISYREQGRWHPISWRELGDNLTQLAKVMIHLGIETQDKIAIFAQNSERWAMTDLAGMQCRSVVVPIYPTNTADQARYIINDAGAKLLFVGDQEQYDKALEVASECPSLTNIILMKSSITQGNSPVVQHYFHQLLEYDVDYCQPLLQERLASRSLDDLITLIYTSGTTGEPKGVMLDYRNFASTTRQHSRILSFNAGERSLAFLPLSHVFERGWTLFALGRGGHVGFLENPAEVQKALTEFKPAVMCAVPRFYEKVYSAVADKVGKAPAPRRFLFYWALRQGRIRFEAANRGRRLNPARQQLVNLADKLVLSKLRDVLGGEIRFMPCGGAKLDDVVHEFFQSVGITLLCGYGMTETTATISCGLPGSIRLQGNGRPMPEVQVKIGDDNEILVKGDTVMKGYYNRPDDTDAVFVDGWLRTGDAGRLDDEGHLHITDRIKELMKTSNGKYIAPQRVEGMVARDPLIEQVAVVAEARNYVSALIVPAFESLESWAKEKGIKYKDPLDLIQHSDVVEHFEQRLKEVQQELAKFEQVKKFTLLPREFCMKRGELTPTLKLRRKVINERFSEEIDAMYSKAKKLVERKKASLK</sequence>
<dbReference type="InterPro" id="IPR042099">
    <property type="entry name" value="ANL_N_sf"/>
</dbReference>
<evidence type="ECO:0000256" key="1">
    <source>
        <dbReference type="ARBA" id="ARBA00022741"/>
    </source>
</evidence>
<feature type="coiled-coil region" evidence="3">
    <location>
        <begin position="530"/>
        <end position="557"/>
    </location>
</feature>
<dbReference type="EMBL" id="SWCI01000022">
    <property type="protein sequence ID" value="TKB46226.1"/>
    <property type="molecule type" value="Genomic_DNA"/>
</dbReference>
<dbReference type="AlphaFoldDB" id="A0A4V5NUF9"/>
<feature type="domain" description="AMP-dependent synthetase/ligase" evidence="4">
    <location>
        <begin position="15"/>
        <end position="427"/>
    </location>
</feature>
<dbReference type="CDD" id="cd05907">
    <property type="entry name" value="VL_LC_FACS_like"/>
    <property type="match status" value="1"/>
</dbReference>
<dbReference type="OrthoDB" id="9803968at2"/>
<dbReference type="PANTHER" id="PTHR43272:SF33">
    <property type="entry name" value="AMP-BINDING DOMAIN-CONTAINING PROTEIN-RELATED"/>
    <property type="match status" value="1"/>
</dbReference>
<dbReference type="Gene3D" id="3.40.50.12780">
    <property type="entry name" value="N-terminal domain of ligase-like"/>
    <property type="match status" value="1"/>
</dbReference>
<dbReference type="RefSeq" id="WP_136854651.1">
    <property type="nucleotide sequence ID" value="NZ_SWCI01000022.1"/>
</dbReference>
<dbReference type="PANTHER" id="PTHR43272">
    <property type="entry name" value="LONG-CHAIN-FATTY-ACID--COA LIGASE"/>
    <property type="match status" value="1"/>
</dbReference>
<keyword evidence="1" id="KW-0547">Nucleotide-binding</keyword>
<dbReference type="Proteomes" id="UP000305674">
    <property type="component" value="Unassembled WGS sequence"/>
</dbReference>
<organism evidence="5 6">
    <name type="scientific">Ferrimonas sediminicola</name>
    <dbReference type="NCBI Taxonomy" id="2569538"/>
    <lineage>
        <taxon>Bacteria</taxon>
        <taxon>Pseudomonadati</taxon>
        <taxon>Pseudomonadota</taxon>
        <taxon>Gammaproteobacteria</taxon>
        <taxon>Alteromonadales</taxon>
        <taxon>Ferrimonadaceae</taxon>
        <taxon>Ferrimonas</taxon>
    </lineage>
</organism>
<evidence type="ECO:0000313" key="5">
    <source>
        <dbReference type="EMBL" id="TKB46226.1"/>
    </source>
</evidence>
<dbReference type="GO" id="GO:0004467">
    <property type="term" value="F:long-chain fatty acid-CoA ligase activity"/>
    <property type="evidence" value="ECO:0007669"/>
    <property type="project" value="TreeGrafter"/>
</dbReference>
<protein>
    <submittedName>
        <fullName evidence="5">Long-chain fatty acid--CoA ligase</fullName>
    </submittedName>
</protein>
<evidence type="ECO:0000313" key="6">
    <source>
        <dbReference type="Proteomes" id="UP000305674"/>
    </source>
</evidence>
<dbReference type="GO" id="GO:0016020">
    <property type="term" value="C:membrane"/>
    <property type="evidence" value="ECO:0007669"/>
    <property type="project" value="TreeGrafter"/>
</dbReference>
<evidence type="ECO:0000256" key="3">
    <source>
        <dbReference type="SAM" id="Coils"/>
    </source>
</evidence>
<keyword evidence="5" id="KW-0436">Ligase</keyword>
<keyword evidence="2" id="KW-0067">ATP-binding</keyword>